<feature type="chain" id="PRO_5047023558" evidence="2">
    <location>
        <begin position="30"/>
        <end position="256"/>
    </location>
</feature>
<gene>
    <name evidence="4" type="ORF">VB854_26135</name>
</gene>
<reference evidence="4 5" key="1">
    <citation type="submission" date="2023-12" db="EMBL/GenBank/DDBJ databases">
        <title>Baltic Sea Cyanobacteria.</title>
        <authorList>
            <person name="Delbaje E."/>
            <person name="Fewer D.P."/>
            <person name="Shishido T.K."/>
        </authorList>
    </citation>
    <scope>NUCLEOTIDE SEQUENCE [LARGE SCALE GENOMIC DNA]</scope>
    <source>
        <strain evidence="4 5">CCNP 1315</strain>
    </source>
</reference>
<feature type="signal peptide" evidence="2">
    <location>
        <begin position="1"/>
        <end position="29"/>
    </location>
</feature>
<feature type="compositionally biased region" description="Polar residues" evidence="1">
    <location>
        <begin position="45"/>
        <end position="90"/>
    </location>
</feature>
<feature type="domain" description="FAS1" evidence="3">
    <location>
        <begin position="108"/>
        <end position="239"/>
    </location>
</feature>
<dbReference type="Proteomes" id="UP001301728">
    <property type="component" value="Unassembled WGS sequence"/>
</dbReference>
<comment type="caution">
    <text evidence="4">The sequence shown here is derived from an EMBL/GenBank/DDBJ whole genome shotgun (WGS) entry which is preliminary data.</text>
</comment>
<dbReference type="InterPro" id="IPR050904">
    <property type="entry name" value="Adhesion/Biosynth-related"/>
</dbReference>
<dbReference type="InterPro" id="IPR036378">
    <property type="entry name" value="FAS1_dom_sf"/>
</dbReference>
<dbReference type="Pfam" id="PF02469">
    <property type="entry name" value="Fasciclin"/>
    <property type="match status" value="1"/>
</dbReference>
<evidence type="ECO:0000313" key="4">
    <source>
        <dbReference type="EMBL" id="MEA5522417.1"/>
    </source>
</evidence>
<dbReference type="SMART" id="SM00554">
    <property type="entry name" value="FAS1"/>
    <property type="match status" value="1"/>
</dbReference>
<dbReference type="EMBL" id="JAYGHT010000189">
    <property type="protein sequence ID" value="MEA5522417.1"/>
    <property type="molecule type" value="Genomic_DNA"/>
</dbReference>
<accession>A0ABU5U6C7</accession>
<dbReference type="RefSeq" id="WP_323273980.1">
    <property type="nucleotide sequence ID" value="NZ_JAYGHT010000189.1"/>
</dbReference>
<proteinExistence type="predicted"/>
<dbReference type="PROSITE" id="PS50213">
    <property type="entry name" value="FAS1"/>
    <property type="match status" value="1"/>
</dbReference>
<feature type="region of interest" description="Disordered" evidence="1">
    <location>
        <begin position="45"/>
        <end position="113"/>
    </location>
</feature>
<evidence type="ECO:0000256" key="1">
    <source>
        <dbReference type="SAM" id="MobiDB-lite"/>
    </source>
</evidence>
<protein>
    <submittedName>
        <fullName evidence="4">Fasciclin domain-containing protein</fullName>
    </submittedName>
</protein>
<name>A0ABU5U6C7_9CYAN</name>
<sequence>MKALKIQLPKALLATIVSLGGLATVSAFGNINRAVANEYTGENNQISQQMNSPQQNPGMRDNQMQQNPEMRDNQMQQNPGMRDNQMQQNPGMRDNQMQQNQQGSSSGNESIVGAMSETGSFNTLAQAVEAAGLTDTLENQGQYTVFAPTDQAFEALPPGTLEALLRPENQETLRRILEYHVVLGEADSSTISSGFFKTAEGSGVNIDVTSGMVQVEGANVTQPDIQANNGVVHGIDQVILPPDISAEQLQRLTANQ</sequence>
<dbReference type="PANTHER" id="PTHR10900">
    <property type="entry name" value="PERIOSTIN-RELATED"/>
    <property type="match status" value="1"/>
</dbReference>
<evidence type="ECO:0000259" key="3">
    <source>
        <dbReference type="PROSITE" id="PS50213"/>
    </source>
</evidence>
<dbReference type="SUPFAM" id="SSF82153">
    <property type="entry name" value="FAS1 domain"/>
    <property type="match status" value="1"/>
</dbReference>
<organism evidence="4 5">
    <name type="scientific">Limnoraphis robusta CCNP1315</name>
    <dbReference type="NCBI Taxonomy" id="3110306"/>
    <lineage>
        <taxon>Bacteria</taxon>
        <taxon>Bacillati</taxon>
        <taxon>Cyanobacteriota</taxon>
        <taxon>Cyanophyceae</taxon>
        <taxon>Oscillatoriophycideae</taxon>
        <taxon>Oscillatoriales</taxon>
        <taxon>Sirenicapillariaceae</taxon>
        <taxon>Limnoraphis</taxon>
    </lineage>
</organism>
<dbReference type="Gene3D" id="2.30.180.10">
    <property type="entry name" value="FAS1 domain"/>
    <property type="match status" value="1"/>
</dbReference>
<evidence type="ECO:0000313" key="5">
    <source>
        <dbReference type="Proteomes" id="UP001301728"/>
    </source>
</evidence>
<evidence type="ECO:0000256" key="2">
    <source>
        <dbReference type="SAM" id="SignalP"/>
    </source>
</evidence>
<feature type="compositionally biased region" description="Low complexity" evidence="1">
    <location>
        <begin position="95"/>
        <end position="108"/>
    </location>
</feature>
<dbReference type="PANTHER" id="PTHR10900:SF77">
    <property type="entry name" value="FI19380P1"/>
    <property type="match status" value="1"/>
</dbReference>
<dbReference type="InterPro" id="IPR000782">
    <property type="entry name" value="FAS1_domain"/>
</dbReference>
<keyword evidence="2" id="KW-0732">Signal</keyword>
<keyword evidence="5" id="KW-1185">Reference proteome</keyword>